<dbReference type="RefSeq" id="WP_379980413.1">
    <property type="nucleotide sequence ID" value="NZ_JBHUMO010000033.1"/>
</dbReference>
<accession>A0ABW5THD3</accession>
<keyword evidence="6" id="KW-0547">Nucleotide-binding</keyword>
<comment type="function">
    <text evidence="3 6">Allows the formation of correctly charged Asn-tRNA(Asn) or Gln-tRNA(Gln) through the transamidation of misacylated Asp-tRNA(Asn) or Glu-tRNA(Gln) in organisms which lack either or both of asparaginyl-tRNA or glutaminyl-tRNA synthetases. The reaction takes place in the presence of glutamine and ATP through an activated phospho-Asp-tRNA(Asn) or phospho-Glu-tRNA(Gln).</text>
</comment>
<reference evidence="8" key="1">
    <citation type="journal article" date="2019" name="Int. J. Syst. Evol. Microbiol.">
        <title>The Global Catalogue of Microorganisms (GCM) 10K type strain sequencing project: providing services to taxonomists for standard genome sequencing and annotation.</title>
        <authorList>
            <consortium name="The Broad Institute Genomics Platform"/>
            <consortium name="The Broad Institute Genome Sequencing Center for Infectious Disease"/>
            <person name="Wu L."/>
            <person name="Ma J."/>
        </authorList>
    </citation>
    <scope>NUCLEOTIDE SEQUENCE [LARGE SCALE GENOMIC DNA]</scope>
    <source>
        <strain evidence="8">TISTR 932</strain>
    </source>
</reference>
<comment type="subunit">
    <text evidence="2 6">Heterotrimer of A, B and C subunits.</text>
</comment>
<dbReference type="PANTHER" id="PTHR15004">
    <property type="entry name" value="GLUTAMYL-TRNA(GLN) AMIDOTRANSFERASE SUBUNIT C, MITOCHONDRIAL"/>
    <property type="match status" value="1"/>
</dbReference>
<dbReference type="NCBIfam" id="TIGR00135">
    <property type="entry name" value="gatC"/>
    <property type="match status" value="1"/>
</dbReference>
<evidence type="ECO:0000313" key="7">
    <source>
        <dbReference type="EMBL" id="MFD2728726.1"/>
    </source>
</evidence>
<comment type="caution">
    <text evidence="7">The sequence shown here is derived from an EMBL/GenBank/DDBJ whole genome shotgun (WGS) entry which is preliminary data.</text>
</comment>
<protein>
    <recommendedName>
        <fullName evidence="6">Aspartyl/glutamyl-tRNA(Asn/Gln) amidotransferase subunit C</fullName>
        <shortName evidence="6">Asp/Glu-ADT subunit C</shortName>
        <ecNumber evidence="6">6.3.5.-</ecNumber>
    </recommendedName>
</protein>
<evidence type="ECO:0000256" key="5">
    <source>
        <dbReference type="ARBA" id="ARBA00047913"/>
    </source>
</evidence>
<evidence type="ECO:0000256" key="6">
    <source>
        <dbReference type="HAMAP-Rule" id="MF_00122"/>
    </source>
</evidence>
<name>A0ABW5THD3_9ENTE</name>
<comment type="similarity">
    <text evidence="1 6">Belongs to the GatC family.</text>
</comment>
<gene>
    <name evidence="6 7" type="primary">gatC</name>
    <name evidence="7" type="ORF">ACFSR0_04685</name>
</gene>
<dbReference type="SUPFAM" id="SSF141000">
    <property type="entry name" value="Glu-tRNAGln amidotransferase C subunit"/>
    <property type="match status" value="1"/>
</dbReference>
<dbReference type="Proteomes" id="UP001597427">
    <property type="component" value="Unassembled WGS sequence"/>
</dbReference>
<organism evidence="7 8">
    <name type="scientific">Enterococcus camelliae</name>
    <dbReference type="NCBI Taxonomy" id="453959"/>
    <lineage>
        <taxon>Bacteria</taxon>
        <taxon>Bacillati</taxon>
        <taxon>Bacillota</taxon>
        <taxon>Bacilli</taxon>
        <taxon>Lactobacillales</taxon>
        <taxon>Enterococcaceae</taxon>
        <taxon>Enterococcus</taxon>
    </lineage>
</organism>
<keyword evidence="6" id="KW-0067">ATP-binding</keyword>
<comment type="catalytic activity">
    <reaction evidence="5 6">
        <text>L-glutamyl-tRNA(Gln) + L-glutamine + ATP + H2O = L-glutaminyl-tRNA(Gln) + L-glutamate + ADP + phosphate + H(+)</text>
        <dbReference type="Rhea" id="RHEA:17521"/>
        <dbReference type="Rhea" id="RHEA-COMP:9681"/>
        <dbReference type="Rhea" id="RHEA-COMP:9684"/>
        <dbReference type="ChEBI" id="CHEBI:15377"/>
        <dbReference type="ChEBI" id="CHEBI:15378"/>
        <dbReference type="ChEBI" id="CHEBI:29985"/>
        <dbReference type="ChEBI" id="CHEBI:30616"/>
        <dbReference type="ChEBI" id="CHEBI:43474"/>
        <dbReference type="ChEBI" id="CHEBI:58359"/>
        <dbReference type="ChEBI" id="CHEBI:78520"/>
        <dbReference type="ChEBI" id="CHEBI:78521"/>
        <dbReference type="ChEBI" id="CHEBI:456216"/>
    </reaction>
</comment>
<evidence type="ECO:0000256" key="3">
    <source>
        <dbReference type="ARBA" id="ARBA00024799"/>
    </source>
</evidence>
<evidence type="ECO:0000256" key="1">
    <source>
        <dbReference type="ARBA" id="ARBA00010757"/>
    </source>
</evidence>
<evidence type="ECO:0000313" key="8">
    <source>
        <dbReference type="Proteomes" id="UP001597427"/>
    </source>
</evidence>
<dbReference type="Pfam" id="PF02686">
    <property type="entry name" value="GatC"/>
    <property type="match status" value="1"/>
</dbReference>
<evidence type="ECO:0000256" key="4">
    <source>
        <dbReference type="ARBA" id="ARBA00047380"/>
    </source>
</evidence>
<keyword evidence="6" id="KW-0648">Protein biosynthesis</keyword>
<keyword evidence="6" id="KW-0436">Ligase</keyword>
<dbReference type="InterPro" id="IPR036113">
    <property type="entry name" value="Asp/Glu-ADT_sf_sub_c"/>
</dbReference>
<dbReference type="PANTHER" id="PTHR15004:SF0">
    <property type="entry name" value="GLUTAMYL-TRNA(GLN) AMIDOTRANSFERASE SUBUNIT C, MITOCHONDRIAL"/>
    <property type="match status" value="1"/>
</dbReference>
<evidence type="ECO:0000256" key="2">
    <source>
        <dbReference type="ARBA" id="ARBA00011123"/>
    </source>
</evidence>
<dbReference type="EC" id="6.3.5.-" evidence="6"/>
<sequence>MAISEEQVLHVAKLAKLSFSESELHEFTNQLGKIIEMFETLEEVDTTNVPFTSHVVDAINVVREDVAAPGWDRTELMRNVPESENGFIKVPAIIDNGEAGA</sequence>
<proteinExistence type="inferred from homology"/>
<keyword evidence="8" id="KW-1185">Reference proteome</keyword>
<dbReference type="InterPro" id="IPR003837">
    <property type="entry name" value="GatC"/>
</dbReference>
<dbReference type="Gene3D" id="1.10.20.60">
    <property type="entry name" value="Glu-tRNAGln amidotransferase C subunit, N-terminal domain"/>
    <property type="match status" value="1"/>
</dbReference>
<dbReference type="EMBL" id="JBHUMO010000033">
    <property type="protein sequence ID" value="MFD2728726.1"/>
    <property type="molecule type" value="Genomic_DNA"/>
</dbReference>
<comment type="catalytic activity">
    <reaction evidence="4 6">
        <text>L-aspartyl-tRNA(Asn) + L-glutamine + ATP + H2O = L-asparaginyl-tRNA(Asn) + L-glutamate + ADP + phosphate + 2 H(+)</text>
        <dbReference type="Rhea" id="RHEA:14513"/>
        <dbReference type="Rhea" id="RHEA-COMP:9674"/>
        <dbReference type="Rhea" id="RHEA-COMP:9677"/>
        <dbReference type="ChEBI" id="CHEBI:15377"/>
        <dbReference type="ChEBI" id="CHEBI:15378"/>
        <dbReference type="ChEBI" id="CHEBI:29985"/>
        <dbReference type="ChEBI" id="CHEBI:30616"/>
        <dbReference type="ChEBI" id="CHEBI:43474"/>
        <dbReference type="ChEBI" id="CHEBI:58359"/>
        <dbReference type="ChEBI" id="CHEBI:78515"/>
        <dbReference type="ChEBI" id="CHEBI:78516"/>
        <dbReference type="ChEBI" id="CHEBI:456216"/>
    </reaction>
</comment>
<dbReference type="HAMAP" id="MF_00122">
    <property type="entry name" value="GatC"/>
    <property type="match status" value="1"/>
</dbReference>